<evidence type="ECO:0000313" key="1">
    <source>
        <dbReference type="EnsemblMetazoa" id="tetur05g08960.1"/>
    </source>
</evidence>
<dbReference type="HOGENOM" id="CLU_2309539_0_0_1"/>
<name>T1K682_TETUR</name>
<dbReference type="Proteomes" id="UP000015104">
    <property type="component" value="Unassembled WGS sequence"/>
</dbReference>
<protein>
    <submittedName>
        <fullName evidence="1">Uncharacterized protein</fullName>
    </submittedName>
</protein>
<sequence>MSNVNNRLVNQVQGRFGLRGDTKFGEREEEEGKVEVCENTNFVANEKSNQFVDQPVNQPFKRNQLHNEINNEIDNKVNILSADKKRVSSLIVIIVSVKET</sequence>
<dbReference type="EMBL" id="CAEY01001593">
    <property type="status" value="NOT_ANNOTATED_CDS"/>
    <property type="molecule type" value="Genomic_DNA"/>
</dbReference>
<proteinExistence type="predicted"/>
<reference evidence="2" key="1">
    <citation type="submission" date="2011-08" db="EMBL/GenBank/DDBJ databases">
        <authorList>
            <person name="Rombauts S."/>
        </authorList>
    </citation>
    <scope>NUCLEOTIDE SEQUENCE</scope>
    <source>
        <strain evidence="2">London</strain>
    </source>
</reference>
<organism evidence="1 2">
    <name type="scientific">Tetranychus urticae</name>
    <name type="common">Two-spotted spider mite</name>
    <dbReference type="NCBI Taxonomy" id="32264"/>
    <lineage>
        <taxon>Eukaryota</taxon>
        <taxon>Metazoa</taxon>
        <taxon>Ecdysozoa</taxon>
        <taxon>Arthropoda</taxon>
        <taxon>Chelicerata</taxon>
        <taxon>Arachnida</taxon>
        <taxon>Acari</taxon>
        <taxon>Acariformes</taxon>
        <taxon>Trombidiformes</taxon>
        <taxon>Prostigmata</taxon>
        <taxon>Eleutherengona</taxon>
        <taxon>Raphignathae</taxon>
        <taxon>Tetranychoidea</taxon>
        <taxon>Tetranychidae</taxon>
        <taxon>Tetranychus</taxon>
    </lineage>
</organism>
<keyword evidence="2" id="KW-1185">Reference proteome</keyword>
<accession>T1K682</accession>
<reference evidence="1" key="2">
    <citation type="submission" date="2015-06" db="UniProtKB">
        <authorList>
            <consortium name="EnsemblMetazoa"/>
        </authorList>
    </citation>
    <scope>IDENTIFICATION</scope>
</reference>
<dbReference type="EnsemblMetazoa" id="tetur05g08960.1">
    <property type="protein sequence ID" value="tetur05g08960.1"/>
    <property type="gene ID" value="tetur05g08960"/>
</dbReference>
<dbReference type="AlphaFoldDB" id="T1K682"/>
<evidence type="ECO:0000313" key="2">
    <source>
        <dbReference type="Proteomes" id="UP000015104"/>
    </source>
</evidence>